<protein>
    <submittedName>
        <fullName evidence="2">Uncharacterized protein</fullName>
    </submittedName>
</protein>
<dbReference type="Proteomes" id="UP000676336">
    <property type="component" value="Unassembled WGS sequence"/>
</dbReference>
<evidence type="ECO:0000313" key="3">
    <source>
        <dbReference type="EMBL" id="CAF5191629.1"/>
    </source>
</evidence>
<evidence type="ECO:0000313" key="4">
    <source>
        <dbReference type="EMBL" id="CAF5212001.1"/>
    </source>
</evidence>
<dbReference type="AlphaFoldDB" id="A0A8S3FTJ3"/>
<accession>A0A8S3FTJ3</accession>
<dbReference type="Proteomes" id="UP000681720">
    <property type="component" value="Unassembled WGS sequence"/>
</dbReference>
<sequence length="167" mass="18599">MSSETHTSPEKIKKRPSVSSKCLLTIKSIVAQNVSANSSNKTRGIRLPISAPAPLPLVDSFVSTKDSNKHSDNVKEIDERNRKKPQTVSTRSIVIDSKNNSDLKKASDREIITTNGRDRTKFENEKSKLTFTELSRRSISKTEQENIQTSSSSVSDKESKSEHHSSQ</sequence>
<evidence type="ECO:0000313" key="2">
    <source>
        <dbReference type="EMBL" id="CAF5139134.1"/>
    </source>
</evidence>
<evidence type="ECO:0000313" key="5">
    <source>
        <dbReference type="Proteomes" id="UP000681967"/>
    </source>
</evidence>
<feature type="compositionally biased region" description="Basic and acidic residues" evidence="1">
    <location>
        <begin position="66"/>
        <end position="81"/>
    </location>
</feature>
<proteinExistence type="predicted"/>
<organism evidence="2 5">
    <name type="scientific">Rotaria magnacalcarata</name>
    <dbReference type="NCBI Taxonomy" id="392030"/>
    <lineage>
        <taxon>Eukaryota</taxon>
        <taxon>Metazoa</taxon>
        <taxon>Spiralia</taxon>
        <taxon>Gnathifera</taxon>
        <taxon>Rotifera</taxon>
        <taxon>Eurotatoria</taxon>
        <taxon>Bdelloidea</taxon>
        <taxon>Philodinida</taxon>
        <taxon>Philodinidae</taxon>
        <taxon>Rotaria</taxon>
    </lineage>
</organism>
<gene>
    <name evidence="2" type="ORF">BYL167_LOCUS69859</name>
    <name evidence="4" type="ORF">GIL414_LOCUS80126</name>
    <name evidence="3" type="ORF">SMN809_LOCUS72449</name>
</gene>
<feature type="region of interest" description="Disordered" evidence="1">
    <location>
        <begin position="61"/>
        <end position="167"/>
    </location>
</feature>
<feature type="non-terminal residue" evidence="2">
    <location>
        <position position="167"/>
    </location>
</feature>
<dbReference type="EMBL" id="CAJOBJ010354102">
    <property type="protein sequence ID" value="CAF5212001.1"/>
    <property type="molecule type" value="Genomic_DNA"/>
</dbReference>
<feature type="compositionally biased region" description="Basic and acidic residues" evidence="1">
    <location>
        <begin position="155"/>
        <end position="167"/>
    </location>
</feature>
<dbReference type="EMBL" id="CAJOBH010251341">
    <property type="protein sequence ID" value="CAF5139134.1"/>
    <property type="molecule type" value="Genomic_DNA"/>
</dbReference>
<reference evidence="2" key="1">
    <citation type="submission" date="2021-02" db="EMBL/GenBank/DDBJ databases">
        <authorList>
            <person name="Nowell W R."/>
        </authorList>
    </citation>
    <scope>NUCLEOTIDE SEQUENCE</scope>
</reference>
<comment type="caution">
    <text evidence="2">The sequence shown here is derived from an EMBL/GenBank/DDBJ whole genome shotgun (WGS) entry which is preliminary data.</text>
</comment>
<feature type="compositionally biased region" description="Basic and acidic residues" evidence="1">
    <location>
        <begin position="99"/>
        <end position="144"/>
    </location>
</feature>
<dbReference type="EMBL" id="CAJOBI010325709">
    <property type="protein sequence ID" value="CAF5191629.1"/>
    <property type="molecule type" value="Genomic_DNA"/>
</dbReference>
<feature type="compositionally biased region" description="Polar residues" evidence="1">
    <location>
        <begin position="86"/>
        <end position="98"/>
    </location>
</feature>
<dbReference type="Proteomes" id="UP000681967">
    <property type="component" value="Unassembled WGS sequence"/>
</dbReference>
<name>A0A8S3FTJ3_9BILA</name>
<evidence type="ECO:0000256" key="1">
    <source>
        <dbReference type="SAM" id="MobiDB-lite"/>
    </source>
</evidence>